<dbReference type="Proteomes" id="UP000676246">
    <property type="component" value="Unassembled WGS sequence"/>
</dbReference>
<gene>
    <name evidence="2" type="ORF">KAK03_14105</name>
</gene>
<proteinExistence type="predicted"/>
<dbReference type="AlphaFoldDB" id="A0A940YEC7"/>
<evidence type="ECO:0000313" key="2">
    <source>
        <dbReference type="EMBL" id="MBQ0931616.1"/>
    </source>
</evidence>
<evidence type="ECO:0000313" key="3">
    <source>
        <dbReference type="Proteomes" id="UP000676246"/>
    </source>
</evidence>
<keyword evidence="1" id="KW-0732">Signal</keyword>
<sequence>MLRRRPALLALASLLLTLASALLGGCSTATLVGTWCNPEGSGCWAWDRFSADGRFEACGRALDDPLPFRGAGTWTVQGQRMCYRVEQATPNFWLPPGQRYCTDIVALDDRQHRYRDLDTGAEFTLHRVPDTQRHCPDGAPG</sequence>
<protein>
    <recommendedName>
        <fullName evidence="4">Lipoprotein</fullName>
    </recommendedName>
</protein>
<reference evidence="2 3" key="1">
    <citation type="submission" date="2021-04" db="EMBL/GenBank/DDBJ databases">
        <title>The genome sequence of Ideonella sp. 3Y2.</title>
        <authorList>
            <person name="Liu Y."/>
        </authorList>
    </citation>
    <scope>NUCLEOTIDE SEQUENCE [LARGE SCALE GENOMIC DNA]</scope>
    <source>
        <strain evidence="2 3">3Y2</strain>
    </source>
</reference>
<dbReference type="RefSeq" id="WP_210854584.1">
    <property type="nucleotide sequence ID" value="NZ_JAGQDD010000009.1"/>
</dbReference>
<accession>A0A940YEC7</accession>
<dbReference type="PROSITE" id="PS51257">
    <property type="entry name" value="PROKAR_LIPOPROTEIN"/>
    <property type="match status" value="1"/>
</dbReference>
<feature type="signal peptide" evidence="1">
    <location>
        <begin position="1"/>
        <end position="21"/>
    </location>
</feature>
<keyword evidence="3" id="KW-1185">Reference proteome</keyword>
<evidence type="ECO:0000256" key="1">
    <source>
        <dbReference type="SAM" id="SignalP"/>
    </source>
</evidence>
<comment type="caution">
    <text evidence="2">The sequence shown here is derived from an EMBL/GenBank/DDBJ whole genome shotgun (WGS) entry which is preliminary data.</text>
</comment>
<feature type="chain" id="PRO_5037023685" description="Lipoprotein" evidence="1">
    <location>
        <begin position="22"/>
        <end position="141"/>
    </location>
</feature>
<organism evidence="2 3">
    <name type="scientific">Ideonella alba</name>
    <dbReference type="NCBI Taxonomy" id="2824118"/>
    <lineage>
        <taxon>Bacteria</taxon>
        <taxon>Pseudomonadati</taxon>
        <taxon>Pseudomonadota</taxon>
        <taxon>Betaproteobacteria</taxon>
        <taxon>Burkholderiales</taxon>
        <taxon>Sphaerotilaceae</taxon>
        <taxon>Ideonella</taxon>
    </lineage>
</organism>
<name>A0A940YEC7_9BURK</name>
<evidence type="ECO:0008006" key="4">
    <source>
        <dbReference type="Google" id="ProtNLM"/>
    </source>
</evidence>
<dbReference type="EMBL" id="JAGQDD010000009">
    <property type="protein sequence ID" value="MBQ0931616.1"/>
    <property type="molecule type" value="Genomic_DNA"/>
</dbReference>